<evidence type="ECO:0000256" key="4">
    <source>
        <dbReference type="ARBA" id="ARBA00022490"/>
    </source>
</evidence>
<reference evidence="12 13" key="1">
    <citation type="submission" date="2019-06" db="EMBL/GenBank/DDBJ databases">
        <title>Genomic insights into carbon and energy metabolism of Deferribacter autotrophicus revealed new metabolic traits in the phylum Deferribacteres.</title>
        <authorList>
            <person name="Slobodkin A.I."/>
            <person name="Slobodkina G.B."/>
            <person name="Allioux M."/>
            <person name="Alain K."/>
            <person name="Jebbar M."/>
            <person name="Shadrin V."/>
            <person name="Kublanov I.V."/>
            <person name="Toshchakov S.V."/>
            <person name="Bonch-Osmolovskaya E.A."/>
        </authorList>
    </citation>
    <scope>NUCLEOTIDE SEQUENCE [LARGE SCALE GENOMIC DNA]</scope>
    <source>
        <strain evidence="12 13">SL50</strain>
    </source>
</reference>
<comment type="similarity">
    <text evidence="3 10">Belongs to the FKBP-type PPIase family.</text>
</comment>
<evidence type="ECO:0000256" key="8">
    <source>
        <dbReference type="ARBA" id="ARBA00037071"/>
    </source>
</evidence>
<dbReference type="PANTHER" id="PTHR47861">
    <property type="entry name" value="FKBP-TYPE PEPTIDYL-PROLYL CIS-TRANS ISOMERASE SLYD"/>
    <property type="match status" value="1"/>
</dbReference>
<feature type="domain" description="PPIase FKBP-type" evidence="11">
    <location>
        <begin position="6"/>
        <end position="80"/>
    </location>
</feature>
<evidence type="ECO:0000256" key="9">
    <source>
        <dbReference type="PROSITE-ProRule" id="PRU00277"/>
    </source>
</evidence>
<protein>
    <recommendedName>
        <fullName evidence="10">Peptidyl-prolyl cis-trans isomerase</fullName>
        <ecNumber evidence="10">5.2.1.8</ecNumber>
    </recommendedName>
</protein>
<dbReference type="InterPro" id="IPR001179">
    <property type="entry name" value="PPIase_FKBP_dom"/>
</dbReference>
<dbReference type="EMBL" id="VFJB01000001">
    <property type="protein sequence ID" value="KAA0259560.1"/>
    <property type="molecule type" value="Genomic_DNA"/>
</dbReference>
<accession>A0A5A8F6T2</accession>
<evidence type="ECO:0000256" key="2">
    <source>
        <dbReference type="ARBA" id="ARBA00004496"/>
    </source>
</evidence>
<evidence type="ECO:0000313" key="13">
    <source>
        <dbReference type="Proteomes" id="UP000322876"/>
    </source>
</evidence>
<dbReference type="AlphaFoldDB" id="A0A5A8F6T2"/>
<evidence type="ECO:0000256" key="5">
    <source>
        <dbReference type="ARBA" id="ARBA00023110"/>
    </source>
</evidence>
<comment type="function">
    <text evidence="8">Also involved in hydrogenase metallocenter assembly, probably by participating in the nickel insertion step. This function in hydrogenase biosynthesis requires chaperone activity and the presence of the metal-binding domain, but not PPIase activity.</text>
</comment>
<evidence type="ECO:0000256" key="1">
    <source>
        <dbReference type="ARBA" id="ARBA00000971"/>
    </source>
</evidence>
<keyword evidence="6" id="KW-0143">Chaperone</keyword>
<dbReference type="RefSeq" id="WP_149265380.1">
    <property type="nucleotide sequence ID" value="NZ_VFJB01000001.1"/>
</dbReference>
<comment type="caution">
    <text evidence="12">The sequence shown here is derived from an EMBL/GenBank/DDBJ whole genome shotgun (WGS) entry which is preliminary data.</text>
</comment>
<dbReference type="InterPro" id="IPR046357">
    <property type="entry name" value="PPIase_dom_sf"/>
</dbReference>
<evidence type="ECO:0000256" key="7">
    <source>
        <dbReference type="ARBA" id="ARBA00023235"/>
    </source>
</evidence>
<comment type="subcellular location">
    <subcellularLocation>
        <location evidence="2">Cytoplasm</location>
    </subcellularLocation>
</comment>
<comment type="catalytic activity">
    <reaction evidence="1 9 10">
        <text>[protein]-peptidylproline (omega=180) = [protein]-peptidylproline (omega=0)</text>
        <dbReference type="Rhea" id="RHEA:16237"/>
        <dbReference type="Rhea" id="RHEA-COMP:10747"/>
        <dbReference type="Rhea" id="RHEA-COMP:10748"/>
        <dbReference type="ChEBI" id="CHEBI:83833"/>
        <dbReference type="ChEBI" id="CHEBI:83834"/>
        <dbReference type="EC" id="5.2.1.8"/>
    </reaction>
</comment>
<dbReference type="GO" id="GO:0003755">
    <property type="term" value="F:peptidyl-prolyl cis-trans isomerase activity"/>
    <property type="evidence" value="ECO:0007669"/>
    <property type="project" value="UniProtKB-UniRule"/>
</dbReference>
<dbReference type="EC" id="5.2.1.8" evidence="10"/>
<dbReference type="PANTHER" id="PTHR47861:SF3">
    <property type="entry name" value="FKBP-TYPE PEPTIDYL-PROLYL CIS-TRANS ISOMERASE SLYD"/>
    <property type="match status" value="1"/>
</dbReference>
<evidence type="ECO:0000259" key="11">
    <source>
        <dbReference type="PROSITE" id="PS50059"/>
    </source>
</evidence>
<dbReference type="SUPFAM" id="SSF54534">
    <property type="entry name" value="FKBP-like"/>
    <property type="match status" value="1"/>
</dbReference>
<dbReference type="OrthoDB" id="25996at2"/>
<keyword evidence="5 9" id="KW-0697">Rotamase</keyword>
<evidence type="ECO:0000256" key="6">
    <source>
        <dbReference type="ARBA" id="ARBA00023186"/>
    </source>
</evidence>
<keyword evidence="7 9" id="KW-0413">Isomerase</keyword>
<gene>
    <name evidence="12" type="ORF">FHQ18_01390</name>
</gene>
<organism evidence="12 13">
    <name type="scientific">Deferribacter autotrophicus</name>
    <dbReference type="NCBI Taxonomy" id="500465"/>
    <lineage>
        <taxon>Bacteria</taxon>
        <taxon>Pseudomonadati</taxon>
        <taxon>Deferribacterota</taxon>
        <taxon>Deferribacteres</taxon>
        <taxon>Deferribacterales</taxon>
        <taxon>Deferribacteraceae</taxon>
        <taxon>Deferribacter</taxon>
    </lineage>
</organism>
<proteinExistence type="inferred from homology"/>
<dbReference type="GO" id="GO:0042026">
    <property type="term" value="P:protein refolding"/>
    <property type="evidence" value="ECO:0007669"/>
    <property type="project" value="UniProtKB-ARBA"/>
</dbReference>
<dbReference type="Gene3D" id="3.10.50.40">
    <property type="match status" value="1"/>
</dbReference>
<evidence type="ECO:0000256" key="3">
    <source>
        <dbReference type="ARBA" id="ARBA00006577"/>
    </source>
</evidence>
<dbReference type="Proteomes" id="UP000322876">
    <property type="component" value="Unassembled WGS sequence"/>
</dbReference>
<dbReference type="Pfam" id="PF00254">
    <property type="entry name" value="FKBP_C"/>
    <property type="match status" value="1"/>
</dbReference>
<keyword evidence="13" id="KW-1185">Reference proteome</keyword>
<dbReference type="PROSITE" id="PS50059">
    <property type="entry name" value="FKBP_PPIASE"/>
    <property type="match status" value="1"/>
</dbReference>
<sequence>MTVKNDSTVTFIYTVTLEDGTVVDAVTHEEPLTAEMGQNQLLPVLEEQILGMSIGDKKDVVLSPDDTFGPYNESLITEIPREEIQLDPSIKENMYIDLEDEQNNLYRGKVLELTDEYVKIDFNHPLAGQTLTYSIEIIDIK</sequence>
<name>A0A5A8F6T2_9BACT</name>
<evidence type="ECO:0000256" key="10">
    <source>
        <dbReference type="RuleBase" id="RU003915"/>
    </source>
</evidence>
<keyword evidence="4" id="KW-0963">Cytoplasm</keyword>
<dbReference type="GO" id="GO:0005737">
    <property type="term" value="C:cytoplasm"/>
    <property type="evidence" value="ECO:0007669"/>
    <property type="project" value="UniProtKB-SubCell"/>
</dbReference>
<evidence type="ECO:0000313" key="12">
    <source>
        <dbReference type="EMBL" id="KAA0259560.1"/>
    </source>
</evidence>